<dbReference type="CDD" id="cd06587">
    <property type="entry name" value="VOC"/>
    <property type="match status" value="1"/>
</dbReference>
<dbReference type="InterPro" id="IPR029068">
    <property type="entry name" value="Glyas_Bleomycin-R_OHBP_Dase"/>
</dbReference>
<dbReference type="AlphaFoldDB" id="A0A0S8J7J3"/>
<evidence type="ECO:0000313" key="2">
    <source>
        <dbReference type="EMBL" id="KPL05743.1"/>
    </source>
</evidence>
<dbReference type="EMBL" id="LJVA01000197">
    <property type="protein sequence ID" value="KPL05743.1"/>
    <property type="molecule type" value="Genomic_DNA"/>
</dbReference>
<evidence type="ECO:0000313" key="3">
    <source>
        <dbReference type="Proteomes" id="UP000051035"/>
    </source>
</evidence>
<reference evidence="2 3" key="1">
    <citation type="journal article" date="2015" name="Microbiome">
        <title>Genomic resolution of linkages in carbon, nitrogen, and sulfur cycling among widespread estuary sediment bacteria.</title>
        <authorList>
            <person name="Baker B.J."/>
            <person name="Lazar C.S."/>
            <person name="Teske A.P."/>
            <person name="Dick G.J."/>
        </authorList>
    </citation>
    <scope>NUCLEOTIDE SEQUENCE [LARGE SCALE GENOMIC DNA]</scope>
    <source>
        <strain evidence="2">SM1_40</strain>
    </source>
</reference>
<organism evidence="2 3">
    <name type="scientific">candidate division TA06 bacterium SM1_40</name>
    <dbReference type="NCBI Taxonomy" id="1703773"/>
    <lineage>
        <taxon>Bacteria</taxon>
        <taxon>Bacteria division TA06</taxon>
    </lineage>
</organism>
<dbReference type="SUPFAM" id="SSF54593">
    <property type="entry name" value="Glyoxalase/Bleomycin resistance protein/Dihydroxybiphenyl dioxygenase"/>
    <property type="match status" value="1"/>
</dbReference>
<name>A0A0S8J7J3_UNCT6</name>
<proteinExistence type="predicted"/>
<gene>
    <name evidence="2" type="ORF">AMJ71_11235</name>
</gene>
<dbReference type="Gene3D" id="3.10.180.10">
    <property type="entry name" value="2,3-Dihydroxybiphenyl 1,2-Dioxygenase, domain 1"/>
    <property type="match status" value="1"/>
</dbReference>
<sequence>MFDRVRALAIYVTDMERAKEFYTKVLGFEVSAEVGPTLCFLKSKSGDIDIYLEGGKKPSSVDNETCRLSFFLGPAKSASQTYEALRAANVRLLQDAPEFVGDETYCFQFEDPDGNIIEVAGGP</sequence>
<evidence type="ECO:0000259" key="1">
    <source>
        <dbReference type="PROSITE" id="PS51819"/>
    </source>
</evidence>
<dbReference type="PROSITE" id="PS51819">
    <property type="entry name" value="VOC"/>
    <property type="match status" value="1"/>
</dbReference>
<dbReference type="Proteomes" id="UP000051035">
    <property type="component" value="Unassembled WGS sequence"/>
</dbReference>
<feature type="domain" description="VOC" evidence="1">
    <location>
        <begin position="1"/>
        <end position="122"/>
    </location>
</feature>
<dbReference type="Pfam" id="PF00903">
    <property type="entry name" value="Glyoxalase"/>
    <property type="match status" value="1"/>
</dbReference>
<protein>
    <recommendedName>
        <fullName evidence="1">VOC domain-containing protein</fullName>
    </recommendedName>
</protein>
<dbReference type="InterPro" id="IPR037523">
    <property type="entry name" value="VOC_core"/>
</dbReference>
<comment type="caution">
    <text evidence="2">The sequence shown here is derived from an EMBL/GenBank/DDBJ whole genome shotgun (WGS) entry which is preliminary data.</text>
</comment>
<dbReference type="InterPro" id="IPR004360">
    <property type="entry name" value="Glyas_Fos-R_dOase_dom"/>
</dbReference>
<accession>A0A0S8J7J3</accession>